<keyword evidence="1" id="KW-1133">Transmembrane helix</keyword>
<dbReference type="Proteomes" id="UP000672032">
    <property type="component" value="Chromosome 7"/>
</dbReference>
<accession>A0A8A3PMX1</accession>
<evidence type="ECO:0000313" key="2">
    <source>
        <dbReference type="EMBL" id="QSZ36353.1"/>
    </source>
</evidence>
<evidence type="ECO:0000256" key="1">
    <source>
        <dbReference type="SAM" id="Phobius"/>
    </source>
</evidence>
<keyword evidence="3" id="KW-1185">Reference proteome</keyword>
<proteinExistence type="predicted"/>
<feature type="transmembrane region" description="Helical" evidence="1">
    <location>
        <begin position="121"/>
        <end position="142"/>
    </location>
</feature>
<reference evidence="2" key="1">
    <citation type="submission" date="2020-10" db="EMBL/GenBank/DDBJ databases">
        <title>Genome Sequence of Monilinia vaccinii-corymbosi Sheds Light on Mummy Berry Disease Infection of Blueberry and Mating Type.</title>
        <authorList>
            <person name="Yow A.G."/>
            <person name="Zhang Y."/>
            <person name="Bansal K."/>
            <person name="Eacker S.M."/>
            <person name="Sullivan S."/>
            <person name="Liachko I."/>
            <person name="Cubeta M.A."/>
            <person name="Rollins J.A."/>
            <person name="Ashrafi H."/>
        </authorList>
    </citation>
    <scope>NUCLEOTIDE SEQUENCE</scope>
    <source>
        <strain evidence="2">RL-1</strain>
    </source>
</reference>
<gene>
    <name evidence="2" type="ORF">DSL72_006229</name>
</gene>
<organism evidence="2 3">
    <name type="scientific">Monilinia vaccinii-corymbosi</name>
    <dbReference type="NCBI Taxonomy" id="61207"/>
    <lineage>
        <taxon>Eukaryota</taxon>
        <taxon>Fungi</taxon>
        <taxon>Dikarya</taxon>
        <taxon>Ascomycota</taxon>
        <taxon>Pezizomycotina</taxon>
        <taxon>Leotiomycetes</taxon>
        <taxon>Helotiales</taxon>
        <taxon>Sclerotiniaceae</taxon>
        <taxon>Monilinia</taxon>
    </lineage>
</organism>
<protein>
    <submittedName>
        <fullName evidence="2">Uncharacterized protein</fullName>
    </submittedName>
</protein>
<name>A0A8A3PMX1_9HELO</name>
<dbReference type="InterPro" id="IPR038213">
    <property type="entry name" value="IFI6/IFI27-like_sf"/>
</dbReference>
<keyword evidence="1" id="KW-0472">Membrane</keyword>
<dbReference type="EMBL" id="CP063411">
    <property type="protein sequence ID" value="QSZ36353.1"/>
    <property type="molecule type" value="Genomic_DNA"/>
</dbReference>
<dbReference type="OrthoDB" id="440424at2759"/>
<evidence type="ECO:0000313" key="3">
    <source>
        <dbReference type="Proteomes" id="UP000672032"/>
    </source>
</evidence>
<keyword evidence="1" id="KW-0812">Transmembrane</keyword>
<dbReference type="AlphaFoldDB" id="A0A8A3PMX1"/>
<dbReference type="Gene3D" id="6.10.110.10">
    <property type="match status" value="1"/>
</dbReference>
<sequence length="176" mass="19215">MEILSTLFECCYICGDQRSTSDEKPISAHPYKDHPSRAELVDEFVAKLFAAEKNDAILQADLESTIHTYGWYDGFAASILAALENAIRRGQEMAPAMKSAYVKAIAGVKKIKEWAEAHPEMAAVIVTLVAIGVLALLTPWLMGYLGFAEEGIVEGSWAAGWQATFESFVPKGSLDL</sequence>